<gene>
    <name evidence="1" type="ORF">ABVK25_005223</name>
</gene>
<reference evidence="1 2" key="1">
    <citation type="submission" date="2024-09" db="EMBL/GenBank/DDBJ databases">
        <title>Rethinking Asexuality: The Enigmatic Case of Functional Sexual Genes in Lepraria (Stereocaulaceae).</title>
        <authorList>
            <person name="Doellman M."/>
            <person name="Sun Y."/>
            <person name="Barcenas-Pena A."/>
            <person name="Lumbsch H.T."/>
            <person name="Grewe F."/>
        </authorList>
    </citation>
    <scope>NUCLEOTIDE SEQUENCE [LARGE SCALE GENOMIC DNA]</scope>
    <source>
        <strain evidence="1 2">Grewe 0041</strain>
    </source>
</reference>
<protein>
    <submittedName>
        <fullName evidence="1">Uncharacterized protein</fullName>
    </submittedName>
</protein>
<evidence type="ECO:0000313" key="1">
    <source>
        <dbReference type="EMBL" id="KAL2054475.1"/>
    </source>
</evidence>
<dbReference type="EMBL" id="JBHFEH010000015">
    <property type="protein sequence ID" value="KAL2054475.1"/>
    <property type="molecule type" value="Genomic_DNA"/>
</dbReference>
<sequence length="93" mass="10713">MLKDLRLDNMLLSEGEYSSMFHRIRSKLKLKRVELFGWFSSETEGNGPWRFDDGYEGIYTALKTCVEDFVLGKGECAPTDAFLKQPPVSEWLS</sequence>
<organism evidence="1 2">
    <name type="scientific">Lepraria finkii</name>
    <dbReference type="NCBI Taxonomy" id="1340010"/>
    <lineage>
        <taxon>Eukaryota</taxon>
        <taxon>Fungi</taxon>
        <taxon>Dikarya</taxon>
        <taxon>Ascomycota</taxon>
        <taxon>Pezizomycotina</taxon>
        <taxon>Lecanoromycetes</taxon>
        <taxon>OSLEUM clade</taxon>
        <taxon>Lecanoromycetidae</taxon>
        <taxon>Lecanorales</taxon>
        <taxon>Lecanorineae</taxon>
        <taxon>Stereocaulaceae</taxon>
        <taxon>Lepraria</taxon>
    </lineage>
</organism>
<comment type="caution">
    <text evidence="1">The sequence shown here is derived from an EMBL/GenBank/DDBJ whole genome shotgun (WGS) entry which is preliminary data.</text>
</comment>
<accession>A0ABR4B9Q0</accession>
<dbReference type="Proteomes" id="UP001590951">
    <property type="component" value="Unassembled WGS sequence"/>
</dbReference>
<proteinExistence type="predicted"/>
<keyword evidence="2" id="KW-1185">Reference proteome</keyword>
<evidence type="ECO:0000313" key="2">
    <source>
        <dbReference type="Proteomes" id="UP001590951"/>
    </source>
</evidence>
<name>A0ABR4B9Q0_9LECA</name>